<dbReference type="InterPro" id="IPR017853">
    <property type="entry name" value="GH"/>
</dbReference>
<dbReference type="PROSITE" id="PS00775">
    <property type="entry name" value="GLYCOSYL_HYDROL_F3"/>
    <property type="match status" value="1"/>
</dbReference>
<keyword evidence="4" id="KW-0326">Glycosidase</keyword>
<dbReference type="InterPro" id="IPR001764">
    <property type="entry name" value="Glyco_hydro_3_N"/>
</dbReference>
<accession>A0A9D1JAW8</accession>
<dbReference type="Gene3D" id="3.20.20.300">
    <property type="entry name" value="Glycoside hydrolase, family 3, N-terminal domain"/>
    <property type="match status" value="1"/>
</dbReference>
<proteinExistence type="inferred from homology"/>
<dbReference type="InterPro" id="IPR026891">
    <property type="entry name" value="Fn3-like"/>
</dbReference>
<evidence type="ECO:0000256" key="2">
    <source>
        <dbReference type="ARBA" id="ARBA00022801"/>
    </source>
</evidence>
<dbReference type="Pfam" id="PF00933">
    <property type="entry name" value="Glyco_hydro_3"/>
    <property type="match status" value="1"/>
</dbReference>
<protein>
    <submittedName>
        <fullName evidence="6">Glycoside hydrolase family 3 C-terminal domain-containing protein</fullName>
    </submittedName>
</protein>
<reference evidence="6" key="2">
    <citation type="journal article" date="2021" name="PeerJ">
        <title>Extensive microbial diversity within the chicken gut microbiome revealed by metagenomics and culture.</title>
        <authorList>
            <person name="Gilroy R."/>
            <person name="Ravi A."/>
            <person name="Getino M."/>
            <person name="Pursley I."/>
            <person name="Horton D.L."/>
            <person name="Alikhan N.F."/>
            <person name="Baker D."/>
            <person name="Gharbi K."/>
            <person name="Hall N."/>
            <person name="Watson M."/>
            <person name="Adriaenssens E.M."/>
            <person name="Foster-Nyarko E."/>
            <person name="Jarju S."/>
            <person name="Secka A."/>
            <person name="Antonio M."/>
            <person name="Oren A."/>
            <person name="Chaudhuri R.R."/>
            <person name="La Ragione R."/>
            <person name="Hildebrand F."/>
            <person name="Pallen M.J."/>
        </authorList>
    </citation>
    <scope>NUCLEOTIDE SEQUENCE</scope>
    <source>
        <strain evidence="6">ChiSjej5B23-6657</strain>
    </source>
</reference>
<evidence type="ECO:0000256" key="3">
    <source>
        <dbReference type="ARBA" id="ARBA00023277"/>
    </source>
</evidence>
<dbReference type="Pfam" id="PF01915">
    <property type="entry name" value="Glyco_hydro_3_C"/>
    <property type="match status" value="1"/>
</dbReference>
<comment type="similarity">
    <text evidence="1 4">Belongs to the glycosyl hydrolase 3 family.</text>
</comment>
<keyword evidence="3" id="KW-0119">Carbohydrate metabolism</keyword>
<dbReference type="PANTHER" id="PTHR42715:SF10">
    <property type="entry name" value="BETA-GLUCOSIDASE"/>
    <property type="match status" value="1"/>
</dbReference>
<dbReference type="EMBL" id="DVHM01000101">
    <property type="protein sequence ID" value="HIR70910.1"/>
    <property type="molecule type" value="Genomic_DNA"/>
</dbReference>
<name>A0A9D1JAW8_9FIRM</name>
<dbReference type="GO" id="GO:0005975">
    <property type="term" value="P:carbohydrate metabolic process"/>
    <property type="evidence" value="ECO:0007669"/>
    <property type="project" value="InterPro"/>
</dbReference>
<gene>
    <name evidence="6" type="ORF">IAA55_06490</name>
</gene>
<dbReference type="SUPFAM" id="SSF51445">
    <property type="entry name" value="(Trans)glycosidases"/>
    <property type="match status" value="1"/>
</dbReference>
<dbReference type="Pfam" id="PF14310">
    <property type="entry name" value="Fn3-like"/>
    <property type="match status" value="1"/>
</dbReference>
<sequence length="764" mass="84332">MKSKEEIRDLVAEMLPEEKAALCSGADDWNTVAIDRLGIEACRVSDGPHGLRMPETDPEKIPDNHNMQAVSFPAECLSAASFDRKLLRQIGETLGKECQARGVQVLLGPGVNIKRSPLCGRNFEYFSEDPLLAGEMASAYVQGIQSEGVGACMKHYLANSQETRRTTISSEVDERTLREIYLPAFERTVKKAQPWAVMASYNRINGTYATENREYLTDVLRYEWGFDGCVMSDWGATHNRVKAVEAGCDLTMPSAKKTNAEIVEAMESGNLEEILVNEACVNVLNMAQRGLSAKRGGKFDYEKDHNFCRRAAEESAVLLKNEDGVLPLERDKSAAFIGKFAVAPRYQGGGSSCINTKTVTSVMDLAEGMEHITYAPGYDGIYPDEKLIAEAEAAAKEADVAVIFAGLPANMETEGIDREHMCMPESHNALIAAVAKVQPNTVVVLYNGSPVEMPWADSVKGILEMYLPGEAVGEATMDLLYGDANPSGRLPETFPKRLEDNPSYLFYGGSRNKVEYREGVFVGYRYYESKKMDVLFPFGHGLSYTTFACSNLKLDREEMIPGELLTVTVDVTNTGDRAGKDVVQLYVAVKECEVPRPVKELRGFEKILLAPGETKTVTFTLDKRDFSYWNDEAHCFHMPEGVYEIQIGASAHEVLLSQEIRAKEEPLNLKMTYDMTSLIGDVVKKPSGAAFLDSHLEEMVQGVIASGIAADTVGEMPDLSTMDHAQLSAMTKGMYGQTLSTLQMFLPGVQDFEWAQLLSQLNEE</sequence>
<keyword evidence="2 4" id="KW-0378">Hydrolase</keyword>
<evidence type="ECO:0000313" key="7">
    <source>
        <dbReference type="Proteomes" id="UP000823912"/>
    </source>
</evidence>
<dbReference type="FunFam" id="2.60.40.10:FF:000495">
    <property type="entry name" value="Periplasmic beta-glucosidase"/>
    <property type="match status" value="1"/>
</dbReference>
<dbReference type="Gene3D" id="2.60.40.10">
    <property type="entry name" value="Immunoglobulins"/>
    <property type="match status" value="1"/>
</dbReference>
<evidence type="ECO:0000256" key="4">
    <source>
        <dbReference type="RuleBase" id="RU361161"/>
    </source>
</evidence>
<dbReference type="Proteomes" id="UP000823912">
    <property type="component" value="Unassembled WGS sequence"/>
</dbReference>
<organism evidence="6 7">
    <name type="scientific">Candidatus Pullilachnospira gallistercoris</name>
    <dbReference type="NCBI Taxonomy" id="2840911"/>
    <lineage>
        <taxon>Bacteria</taxon>
        <taxon>Bacillati</taxon>
        <taxon>Bacillota</taxon>
        <taxon>Clostridia</taxon>
        <taxon>Lachnospirales</taxon>
        <taxon>Lachnospiraceae</taxon>
        <taxon>Lachnospiraceae incertae sedis</taxon>
        <taxon>Candidatus Pullilachnospira</taxon>
    </lineage>
</organism>
<dbReference type="Gene3D" id="3.40.50.1700">
    <property type="entry name" value="Glycoside hydrolase family 3 C-terminal domain"/>
    <property type="match status" value="1"/>
</dbReference>
<dbReference type="InterPro" id="IPR002772">
    <property type="entry name" value="Glyco_hydro_3_C"/>
</dbReference>
<dbReference type="InterPro" id="IPR019800">
    <property type="entry name" value="Glyco_hydro_3_AS"/>
</dbReference>
<dbReference type="PRINTS" id="PR00133">
    <property type="entry name" value="GLHYDRLASE3"/>
</dbReference>
<dbReference type="SUPFAM" id="SSF52279">
    <property type="entry name" value="Beta-D-glucan exohydrolase, C-terminal domain"/>
    <property type="match status" value="1"/>
</dbReference>
<evidence type="ECO:0000313" key="6">
    <source>
        <dbReference type="EMBL" id="HIR70910.1"/>
    </source>
</evidence>
<feature type="domain" description="Fibronectin type III-like" evidence="5">
    <location>
        <begin position="581"/>
        <end position="651"/>
    </location>
</feature>
<dbReference type="AlphaFoldDB" id="A0A9D1JAW8"/>
<dbReference type="PANTHER" id="PTHR42715">
    <property type="entry name" value="BETA-GLUCOSIDASE"/>
    <property type="match status" value="1"/>
</dbReference>
<evidence type="ECO:0000259" key="5">
    <source>
        <dbReference type="SMART" id="SM01217"/>
    </source>
</evidence>
<dbReference type="InterPro" id="IPR050288">
    <property type="entry name" value="Cellulose_deg_GH3"/>
</dbReference>
<comment type="caution">
    <text evidence="6">The sequence shown here is derived from an EMBL/GenBank/DDBJ whole genome shotgun (WGS) entry which is preliminary data.</text>
</comment>
<dbReference type="SMART" id="SM01217">
    <property type="entry name" value="Fn3_like"/>
    <property type="match status" value="1"/>
</dbReference>
<reference evidence="6" key="1">
    <citation type="submission" date="2020-10" db="EMBL/GenBank/DDBJ databases">
        <authorList>
            <person name="Gilroy R."/>
        </authorList>
    </citation>
    <scope>NUCLEOTIDE SEQUENCE</scope>
    <source>
        <strain evidence="6">ChiSjej5B23-6657</strain>
    </source>
</reference>
<evidence type="ECO:0000256" key="1">
    <source>
        <dbReference type="ARBA" id="ARBA00005336"/>
    </source>
</evidence>
<dbReference type="GO" id="GO:0008422">
    <property type="term" value="F:beta-glucosidase activity"/>
    <property type="evidence" value="ECO:0007669"/>
    <property type="project" value="UniProtKB-ARBA"/>
</dbReference>
<dbReference type="InterPro" id="IPR036881">
    <property type="entry name" value="Glyco_hydro_3_C_sf"/>
</dbReference>
<dbReference type="InterPro" id="IPR013783">
    <property type="entry name" value="Ig-like_fold"/>
</dbReference>
<dbReference type="InterPro" id="IPR036962">
    <property type="entry name" value="Glyco_hydro_3_N_sf"/>
</dbReference>